<name>A0ABV4T607_9EURY</name>
<evidence type="ECO:0000313" key="2">
    <source>
        <dbReference type="Proteomes" id="UP001571980"/>
    </source>
</evidence>
<keyword evidence="2" id="KW-1185">Reference proteome</keyword>
<evidence type="ECO:0000313" key="1">
    <source>
        <dbReference type="EMBL" id="MFA4805155.1"/>
    </source>
</evidence>
<proteinExistence type="predicted"/>
<dbReference type="EMBL" id="JARRIG010000007">
    <property type="protein sequence ID" value="MFA4805155.1"/>
    <property type="molecule type" value="Genomic_DNA"/>
</dbReference>
<organism evidence="1 2">
    <name type="scientific">Pyrococcus kukulkanii</name>
    <dbReference type="NCBI Taxonomy" id="1609559"/>
    <lineage>
        <taxon>Archaea</taxon>
        <taxon>Methanobacteriati</taxon>
        <taxon>Methanobacteriota</taxon>
        <taxon>Thermococci</taxon>
        <taxon>Thermococcales</taxon>
        <taxon>Thermococcaceae</taxon>
        <taxon>Pyrococcus</taxon>
    </lineage>
</organism>
<gene>
    <name evidence="1" type="ORF">P8X34_10505</name>
</gene>
<sequence>MVFAKNVWEGIKVIEPKVIVPQEVIDILKAIEKKIRRDVEFSVLFKGGWTEEGFKVEPEFIIPKQKVSYASVDYTDEKMAEYIQQGYVVVVHKHPSGIRSFSATDEEYINQNFDCSLLYCDGQITDARLRIKVSGYIYLKIKPQVEVIPRPVNLPEEQLKNIEFETYTYATYRKTKRLKEVEEDICDYEYYPEYYGYYDIDDLEEEVWSVEKTRKKKPTLKDLMTDPIDISK</sequence>
<protein>
    <recommendedName>
        <fullName evidence="3">JAB domain-containing protein</fullName>
    </recommendedName>
</protein>
<dbReference type="Proteomes" id="UP001571980">
    <property type="component" value="Unassembled WGS sequence"/>
</dbReference>
<comment type="caution">
    <text evidence="1">The sequence shown here is derived from an EMBL/GenBank/DDBJ whole genome shotgun (WGS) entry which is preliminary data.</text>
</comment>
<dbReference type="RefSeq" id="WP_372824536.1">
    <property type="nucleotide sequence ID" value="NZ_JARRID010000006.1"/>
</dbReference>
<evidence type="ECO:0008006" key="3">
    <source>
        <dbReference type="Google" id="ProtNLM"/>
    </source>
</evidence>
<reference evidence="1 2" key="1">
    <citation type="submission" date="2023-03" db="EMBL/GenBank/DDBJ databases">
        <title>Speciation in Pyrococcus: adaptation to high temperature as a mechanism.</title>
        <authorList>
            <person name="Gu J."/>
        </authorList>
    </citation>
    <scope>NUCLEOTIDE SEQUENCE [LARGE SCALE GENOMIC DNA]</scope>
    <source>
        <strain evidence="1 2">LMOA34</strain>
    </source>
</reference>
<accession>A0ABV4T607</accession>